<accession>A0ABW2A0L1</accession>
<keyword evidence="2" id="KW-1185">Reference proteome</keyword>
<comment type="caution">
    <text evidence="1">The sequence shown here is derived from an EMBL/GenBank/DDBJ whole genome shotgun (WGS) entry which is preliminary data.</text>
</comment>
<proteinExistence type="predicted"/>
<dbReference type="EMBL" id="JBHSWE010000001">
    <property type="protein sequence ID" value="MFC6670997.1"/>
    <property type="molecule type" value="Genomic_DNA"/>
</dbReference>
<protein>
    <submittedName>
        <fullName evidence="1">Uncharacterized protein</fullName>
    </submittedName>
</protein>
<name>A0ABW2A0L1_9GAMM</name>
<reference evidence="2" key="1">
    <citation type="journal article" date="2019" name="Int. J. Syst. Evol. Microbiol.">
        <title>The Global Catalogue of Microorganisms (GCM) 10K type strain sequencing project: providing services to taxonomists for standard genome sequencing and annotation.</title>
        <authorList>
            <consortium name="The Broad Institute Genomics Platform"/>
            <consortium name="The Broad Institute Genome Sequencing Center for Infectious Disease"/>
            <person name="Wu L."/>
            <person name="Ma J."/>
        </authorList>
    </citation>
    <scope>NUCLEOTIDE SEQUENCE [LARGE SCALE GENOMIC DNA]</scope>
    <source>
        <strain evidence="2">NBRC 111756</strain>
    </source>
</reference>
<sequence length="222" mass="24173">MTCDTCRCQQADNTLCEAENGVDPEVCEDIVVDECVPDTFENLFGVNVFDNDTLPGPCEAETGVVDPSLWTIYRDMGTQYGVACNDLDANTGDRFYSGGANEGDLPLIWIEGDCTIPANTQVGSYDHPFILVVHGDVTMNSNSSMYGILFAFSDVYTASEDFDITVNGSPVVYGVMVINGEVDLPTGSFTLVYSNNILEKLSNIDGDYNELARFPGSWTDIK</sequence>
<evidence type="ECO:0000313" key="2">
    <source>
        <dbReference type="Proteomes" id="UP001596422"/>
    </source>
</evidence>
<organism evidence="1 2">
    <name type="scientific">Marinobacterium aestuariivivens</name>
    <dbReference type="NCBI Taxonomy" id="1698799"/>
    <lineage>
        <taxon>Bacteria</taxon>
        <taxon>Pseudomonadati</taxon>
        <taxon>Pseudomonadota</taxon>
        <taxon>Gammaproteobacteria</taxon>
        <taxon>Oceanospirillales</taxon>
        <taxon>Oceanospirillaceae</taxon>
        <taxon>Marinobacterium</taxon>
    </lineage>
</organism>
<dbReference type="Proteomes" id="UP001596422">
    <property type="component" value="Unassembled WGS sequence"/>
</dbReference>
<dbReference type="RefSeq" id="WP_379909500.1">
    <property type="nucleotide sequence ID" value="NZ_JBHSWE010000001.1"/>
</dbReference>
<evidence type="ECO:0000313" key="1">
    <source>
        <dbReference type="EMBL" id="MFC6670997.1"/>
    </source>
</evidence>
<gene>
    <name evidence="1" type="ORF">ACFQDL_13685</name>
</gene>